<evidence type="ECO:0000313" key="3">
    <source>
        <dbReference type="EMBL" id="GEO94115.1"/>
    </source>
</evidence>
<dbReference type="Pfam" id="PF02517">
    <property type="entry name" value="Rce1-like"/>
    <property type="match status" value="1"/>
</dbReference>
<comment type="caution">
    <text evidence="3">The sequence shown here is derived from an EMBL/GenBank/DDBJ whole genome shotgun (WGS) entry which is preliminary data.</text>
</comment>
<evidence type="ECO:0000313" key="4">
    <source>
        <dbReference type="Proteomes" id="UP000321103"/>
    </source>
</evidence>
<feature type="transmembrane region" description="Helical" evidence="1">
    <location>
        <begin position="182"/>
        <end position="201"/>
    </location>
</feature>
<keyword evidence="1" id="KW-0812">Transmembrane</keyword>
<gene>
    <name evidence="3" type="ORF">KTU01_02380</name>
</gene>
<name>A0A512I8T3_9MICC</name>
<feature type="transmembrane region" description="Helical" evidence="1">
    <location>
        <begin position="27"/>
        <end position="47"/>
    </location>
</feature>
<dbReference type="GO" id="GO:0080120">
    <property type="term" value="P:CAAX-box protein maturation"/>
    <property type="evidence" value="ECO:0007669"/>
    <property type="project" value="UniProtKB-ARBA"/>
</dbReference>
<dbReference type="Proteomes" id="UP000321103">
    <property type="component" value="Unassembled WGS sequence"/>
</dbReference>
<organism evidence="3 4">
    <name type="scientific">Kocuria turfanensis</name>
    <dbReference type="NCBI Taxonomy" id="388357"/>
    <lineage>
        <taxon>Bacteria</taxon>
        <taxon>Bacillati</taxon>
        <taxon>Actinomycetota</taxon>
        <taxon>Actinomycetes</taxon>
        <taxon>Micrococcales</taxon>
        <taxon>Micrococcaceae</taxon>
        <taxon>Kocuria</taxon>
    </lineage>
</organism>
<protein>
    <recommendedName>
        <fullName evidence="2">CAAX prenyl protease 2/Lysostaphin resistance protein A-like domain-containing protein</fullName>
    </recommendedName>
</protein>
<dbReference type="InterPro" id="IPR003675">
    <property type="entry name" value="Rce1/LyrA-like_dom"/>
</dbReference>
<dbReference type="EMBL" id="BJZS01000006">
    <property type="protein sequence ID" value="GEO94115.1"/>
    <property type="molecule type" value="Genomic_DNA"/>
</dbReference>
<reference evidence="3 4" key="1">
    <citation type="submission" date="2019-07" db="EMBL/GenBank/DDBJ databases">
        <title>Whole genome shotgun sequence of Kocuria turfanensis NBRC 107627.</title>
        <authorList>
            <person name="Hosoyama A."/>
            <person name="Uohara A."/>
            <person name="Ohji S."/>
            <person name="Ichikawa N."/>
        </authorList>
    </citation>
    <scope>NUCLEOTIDE SEQUENCE [LARGE SCALE GENOMIC DNA]</scope>
    <source>
        <strain evidence="3 4">NBRC 107627</strain>
    </source>
</reference>
<sequence length="288" mass="31048">MVRMADVGARERSPGRGVRDWTARHQLVAFFALAYAWSWACWAPLLAGAGGTVLLLLGGFGPLVAAWTVQRLAGESLRPWARAIVRWRVPVRWWAWALGLPALLYAVANLVLGALGREIDWSLALDRAPAYLAGFAFVAVLGGGLEEPGWRGFALPRLQHRLGPLRATALLGLLWGVWHVPLYGPLGFVVPFVLAFFYTPLRNRTGSVLLCVLLHASFTPAQDHLVLLAAKPVHTGLLDVVDLVVLGTYAGAALLVVALTRGRLGAERARGRPLSPAAPPGRPPRAGR</sequence>
<dbReference type="PANTHER" id="PTHR35797">
    <property type="entry name" value="PROTEASE-RELATED"/>
    <property type="match status" value="1"/>
</dbReference>
<dbReference type="STRING" id="388357.GCA_001580365_00848"/>
<feature type="domain" description="CAAX prenyl protease 2/Lysostaphin resistance protein A-like" evidence="2">
    <location>
        <begin position="131"/>
        <end position="218"/>
    </location>
</feature>
<proteinExistence type="predicted"/>
<feature type="transmembrane region" description="Helical" evidence="1">
    <location>
        <begin position="93"/>
        <end position="116"/>
    </location>
</feature>
<feature type="transmembrane region" description="Helical" evidence="1">
    <location>
        <begin position="208"/>
        <end position="228"/>
    </location>
</feature>
<accession>A0A512I8T3</accession>
<feature type="transmembrane region" description="Helical" evidence="1">
    <location>
        <begin position="240"/>
        <end position="260"/>
    </location>
</feature>
<keyword evidence="1" id="KW-1133">Transmembrane helix</keyword>
<feature type="transmembrane region" description="Helical" evidence="1">
    <location>
        <begin position="128"/>
        <end position="146"/>
    </location>
</feature>
<dbReference type="AlphaFoldDB" id="A0A512I8T3"/>
<evidence type="ECO:0000256" key="1">
    <source>
        <dbReference type="SAM" id="Phobius"/>
    </source>
</evidence>
<evidence type="ECO:0000259" key="2">
    <source>
        <dbReference type="Pfam" id="PF02517"/>
    </source>
</evidence>
<keyword evidence="1" id="KW-0472">Membrane</keyword>
<dbReference type="GO" id="GO:0004175">
    <property type="term" value="F:endopeptidase activity"/>
    <property type="evidence" value="ECO:0007669"/>
    <property type="project" value="UniProtKB-ARBA"/>
</dbReference>
<dbReference type="InterPro" id="IPR042150">
    <property type="entry name" value="MmRce1-like"/>
</dbReference>
<dbReference type="PANTHER" id="PTHR35797:SF1">
    <property type="entry name" value="PROTEASE"/>
    <property type="match status" value="1"/>
</dbReference>
<keyword evidence="4" id="KW-1185">Reference proteome</keyword>